<dbReference type="Gene3D" id="1.20.58.480">
    <property type="match status" value="1"/>
</dbReference>
<dbReference type="GO" id="GO:0004833">
    <property type="term" value="F:L-tryptophan 2,3-dioxygenase activity"/>
    <property type="evidence" value="ECO:0007669"/>
    <property type="project" value="InterPro"/>
</dbReference>
<dbReference type="EMBL" id="MQWD01000001">
    <property type="protein sequence ID" value="PAP76643.1"/>
    <property type="molecule type" value="Genomic_DNA"/>
</dbReference>
<dbReference type="PANTHER" id="PTHR10138:SF0">
    <property type="entry name" value="TRYPTOPHAN 2,3-DIOXYGENASE"/>
    <property type="match status" value="1"/>
</dbReference>
<accession>A0A271IZK0</accession>
<proteinExistence type="predicted"/>
<dbReference type="InterPro" id="IPR037217">
    <property type="entry name" value="Trp/Indoleamine_2_3_dOase-like"/>
</dbReference>
<dbReference type="SUPFAM" id="SSF140959">
    <property type="entry name" value="Indolic compounds 2,3-dioxygenase-like"/>
    <property type="match status" value="2"/>
</dbReference>
<name>A0A271IZK0_9BACT</name>
<dbReference type="GO" id="GO:0046872">
    <property type="term" value="F:metal ion binding"/>
    <property type="evidence" value="ECO:0007669"/>
    <property type="project" value="InterPro"/>
</dbReference>
<dbReference type="Proteomes" id="UP000216339">
    <property type="component" value="Unassembled WGS sequence"/>
</dbReference>
<reference evidence="1 2" key="1">
    <citation type="submission" date="2016-11" db="EMBL/GenBank/DDBJ databases">
        <title>Study of marine rhodopsin-containing bacteria.</title>
        <authorList>
            <person name="Yoshizawa S."/>
            <person name="Kumagai Y."/>
            <person name="Kogure K."/>
        </authorList>
    </citation>
    <scope>NUCLEOTIDE SEQUENCE [LARGE SCALE GENOMIC DNA]</scope>
    <source>
        <strain evidence="1 2">SAORIC-28</strain>
    </source>
</reference>
<dbReference type="GO" id="GO:0019442">
    <property type="term" value="P:L-tryptophan catabolic process to acetyl-CoA"/>
    <property type="evidence" value="ECO:0007669"/>
    <property type="project" value="TreeGrafter"/>
</dbReference>
<dbReference type="InterPro" id="IPR004981">
    <property type="entry name" value="Trp_2_3_dOase"/>
</dbReference>
<organism evidence="1 2">
    <name type="scientific">Rubrivirga marina</name>
    <dbReference type="NCBI Taxonomy" id="1196024"/>
    <lineage>
        <taxon>Bacteria</taxon>
        <taxon>Pseudomonadati</taxon>
        <taxon>Rhodothermota</taxon>
        <taxon>Rhodothermia</taxon>
        <taxon>Rhodothermales</taxon>
        <taxon>Rubricoccaceae</taxon>
        <taxon>Rubrivirga</taxon>
    </lineage>
</organism>
<dbReference type="RefSeq" id="WP_143537611.1">
    <property type="nucleotide sequence ID" value="NZ_MQWD01000001.1"/>
</dbReference>
<dbReference type="GO" id="GO:0020037">
    <property type="term" value="F:heme binding"/>
    <property type="evidence" value="ECO:0007669"/>
    <property type="project" value="InterPro"/>
</dbReference>
<evidence type="ECO:0000313" key="1">
    <source>
        <dbReference type="EMBL" id="PAP76643.1"/>
    </source>
</evidence>
<gene>
    <name evidence="1" type="ORF">BSZ37_09405</name>
</gene>
<dbReference type="AlphaFoldDB" id="A0A271IZK0"/>
<dbReference type="OrthoDB" id="9776847at2"/>
<evidence type="ECO:0000313" key="2">
    <source>
        <dbReference type="Proteomes" id="UP000216339"/>
    </source>
</evidence>
<protein>
    <recommendedName>
        <fullName evidence="3">Tryptophan 2,3-dioxygenase</fullName>
    </recommendedName>
</protein>
<sequence length="421" mass="45016">MTPDPWWAFALDPDTRADADANRLRDEHGAPLVNPPGPGGRLGLDYAGYLGLGELLGAGTPSSSVPDERAFVIVHQLCEVVFKQMTFDLAIVTATFERLLGLPEAERVALTLAEGEVDDPDSEAAACWRPAITASNRLRHAARRLLPPIMELMGTGAADDVLFSRVEFAHFRAHLVPSSGFQAAQLRLVQRALGKGPLLDGLRVFPGENLSHHYAGAPCGHVALADPLVLQSGAELASPPETHPSHRAGRLDTVAHALLSALPRLGDDLPPPPAVRRIHAADVDRAVDRFRATLGLSADVAADAEAAESAVDDFRRDLEAAADAENERRDGLDAARAGAYYLQARAPKSALAHILARVAATDDALHSPTDGTFLTVHRRTVRRHVADDSGTGGGGMPYLVTSQRYLLPLFPALVAWQDLEL</sequence>
<evidence type="ECO:0008006" key="3">
    <source>
        <dbReference type="Google" id="ProtNLM"/>
    </source>
</evidence>
<keyword evidence="2" id="KW-1185">Reference proteome</keyword>
<dbReference type="GO" id="GO:0019441">
    <property type="term" value="P:L-tryptophan catabolic process to kynurenine"/>
    <property type="evidence" value="ECO:0007669"/>
    <property type="project" value="InterPro"/>
</dbReference>
<comment type="caution">
    <text evidence="1">The sequence shown here is derived from an EMBL/GenBank/DDBJ whole genome shotgun (WGS) entry which is preliminary data.</text>
</comment>
<dbReference type="PANTHER" id="PTHR10138">
    <property type="entry name" value="TRYPTOPHAN 2,3-DIOXYGENASE"/>
    <property type="match status" value="1"/>
</dbReference>